<sequence>MRNALFHGEFNAISSASGAWSVSGCRICPNNCGFFKYDDKVRKSGFWGLLFYGMDICEATKGLKYEKEPFALIFSARKGSNKCFCAGRFITSFLYFSDTT</sequence>
<dbReference type="Proteomes" id="UP000078290">
    <property type="component" value="Unassembled WGS sequence"/>
</dbReference>
<reference evidence="2" key="1">
    <citation type="submission" date="2016-05" db="EMBL/GenBank/DDBJ databases">
        <authorList>
            <person name="Wang W."/>
            <person name="Zhu L."/>
        </authorList>
    </citation>
    <scope>NUCLEOTIDE SEQUENCE [LARGE SCALE GENOMIC DNA]</scope>
    <source>
        <strain evidence="2">W-2</strain>
    </source>
</reference>
<dbReference type="AlphaFoldDB" id="A0A1B7KR30"/>
<evidence type="ECO:0000313" key="2">
    <source>
        <dbReference type="Proteomes" id="UP000078290"/>
    </source>
</evidence>
<dbReference type="EMBL" id="LXMA01000034">
    <property type="protein sequence ID" value="OAT72527.1"/>
    <property type="molecule type" value="Genomic_DNA"/>
</dbReference>
<accession>A0A1B7KR30</accession>
<comment type="caution">
    <text evidence="1">The sequence shown here is derived from an EMBL/GenBank/DDBJ whole genome shotgun (WGS) entry which is preliminary data.</text>
</comment>
<proteinExistence type="predicted"/>
<organism evidence="1 2">
    <name type="scientific">Parageobacillus thermoglucosidasius</name>
    <name type="common">Geobacillus thermoglucosidasius</name>
    <dbReference type="NCBI Taxonomy" id="1426"/>
    <lineage>
        <taxon>Bacteria</taxon>
        <taxon>Bacillati</taxon>
        <taxon>Bacillota</taxon>
        <taxon>Bacilli</taxon>
        <taxon>Bacillales</taxon>
        <taxon>Anoxybacillaceae</taxon>
        <taxon>Parageobacillus</taxon>
    </lineage>
</organism>
<name>A0A1B7KR30_PARTM</name>
<evidence type="ECO:0000313" key="1">
    <source>
        <dbReference type="EMBL" id="OAT72527.1"/>
    </source>
</evidence>
<protein>
    <submittedName>
        <fullName evidence="1">Uncharacterized protein</fullName>
    </submittedName>
</protein>
<dbReference type="PROSITE" id="PS51257">
    <property type="entry name" value="PROKAR_LIPOPROTEIN"/>
    <property type="match status" value="1"/>
</dbReference>
<gene>
    <name evidence="1" type="ORF">A7K69_10450</name>
</gene>